<reference evidence="1" key="1">
    <citation type="submission" date="2018-11" db="EMBL/GenBank/DDBJ databases">
        <authorList>
            <consortium name="Pathogen Informatics"/>
        </authorList>
    </citation>
    <scope>NUCLEOTIDE SEQUENCE</scope>
</reference>
<gene>
    <name evidence="1" type="ORF">PXEA_LOCUS19597</name>
</gene>
<organism evidence="1 2">
    <name type="scientific">Protopolystoma xenopodis</name>
    <dbReference type="NCBI Taxonomy" id="117903"/>
    <lineage>
        <taxon>Eukaryota</taxon>
        <taxon>Metazoa</taxon>
        <taxon>Spiralia</taxon>
        <taxon>Lophotrochozoa</taxon>
        <taxon>Platyhelminthes</taxon>
        <taxon>Monogenea</taxon>
        <taxon>Polyopisthocotylea</taxon>
        <taxon>Polystomatidea</taxon>
        <taxon>Polystomatidae</taxon>
        <taxon>Protopolystoma</taxon>
    </lineage>
</organism>
<dbReference type="EMBL" id="CAAALY010078428">
    <property type="protein sequence ID" value="VEL26157.1"/>
    <property type="molecule type" value="Genomic_DNA"/>
</dbReference>
<sequence length="67" mass="7317">MPTTMPAKRLGMYHIYGPTLETMMHTMDSGLGFNSTILAYTHIVGDSVQFWCLLLGITDPAVLASPT</sequence>
<evidence type="ECO:0000313" key="1">
    <source>
        <dbReference type="EMBL" id="VEL26157.1"/>
    </source>
</evidence>
<accession>A0A3S5CJB8</accession>
<proteinExistence type="predicted"/>
<name>A0A3S5CJB8_9PLAT</name>
<evidence type="ECO:0000313" key="2">
    <source>
        <dbReference type="Proteomes" id="UP000784294"/>
    </source>
</evidence>
<protein>
    <submittedName>
        <fullName evidence="1">Uncharacterized protein</fullName>
    </submittedName>
</protein>
<comment type="caution">
    <text evidence="1">The sequence shown here is derived from an EMBL/GenBank/DDBJ whole genome shotgun (WGS) entry which is preliminary data.</text>
</comment>
<keyword evidence="2" id="KW-1185">Reference proteome</keyword>
<dbReference type="AlphaFoldDB" id="A0A3S5CJB8"/>
<dbReference type="Proteomes" id="UP000784294">
    <property type="component" value="Unassembled WGS sequence"/>
</dbReference>